<evidence type="ECO:0000256" key="6">
    <source>
        <dbReference type="ARBA" id="ARBA00022989"/>
    </source>
</evidence>
<evidence type="ECO:0000256" key="9">
    <source>
        <dbReference type="SAM" id="Phobius"/>
    </source>
</evidence>
<keyword evidence="8 9" id="KW-0472">Membrane</keyword>
<evidence type="ECO:0000256" key="5">
    <source>
        <dbReference type="ARBA" id="ARBA00022919"/>
    </source>
</evidence>
<keyword evidence="6 9" id="KW-1133">Transmembrane helix</keyword>
<sequence length="441" mass="49292">MSKRSKTKIRIGGLGIAAISYIAIDYLRHVSPIWHERLQPCLWGVLALAIVSRVPFYKHWSSELRSAIPFIASLVFLLSTLLFEVLTVRFVTAVLGLDWHRETAPLPDPGQWLLLALNEKLPSSIVGILRARIIGLHHYLMLFMMLAFSVVFDSVKAPGLGLGARYMFTMAVGRLLRAVTFASTILPSVRPWCASSRFPVPAHPHSWAQTYYVPYSSDATAIRQLIQHDVAYADPVGNYPGDHRPDWGSMSFLIDFLRPTASEGPAWYHLLTAAGGGCNDLIYSGHMFVAVLTAMAWTEAYGGWTSGFIWALVIHSAQREVRERHHYSVDCVVAIYVGYLLWKTTGFIWSSKDNASIRNLKRLVKLDKNQGQLFRAAKDSDMDKVRNLLNEIEVESSSSSSGKSGGKNEEPTQLAMWVFACFTTIFSLTVVFLAFIWTSDG</sequence>
<dbReference type="GO" id="GO:0033188">
    <property type="term" value="F:sphingomyelin synthase activity"/>
    <property type="evidence" value="ECO:0007669"/>
    <property type="project" value="TreeGrafter"/>
</dbReference>
<feature type="transmembrane region" description="Helical" evidence="9">
    <location>
        <begin position="414"/>
        <end position="437"/>
    </location>
</feature>
<name>A0AAD4TLL2_9MAGN</name>
<evidence type="ECO:0000256" key="8">
    <source>
        <dbReference type="ARBA" id="ARBA00023136"/>
    </source>
</evidence>
<feature type="transmembrane region" description="Helical" evidence="9">
    <location>
        <begin position="68"/>
        <end position="91"/>
    </location>
</feature>
<evidence type="ECO:0000256" key="4">
    <source>
        <dbReference type="ARBA" id="ARBA00022692"/>
    </source>
</evidence>
<protein>
    <recommendedName>
        <fullName evidence="10">Sphingomyelin synthase-like domain-containing protein</fullName>
    </recommendedName>
</protein>
<reference evidence="11" key="1">
    <citation type="submission" date="2022-04" db="EMBL/GenBank/DDBJ databases">
        <title>A functionally conserved STORR gene fusion in Papaver species that diverged 16.8 million years ago.</title>
        <authorList>
            <person name="Catania T."/>
        </authorList>
    </citation>
    <scope>NUCLEOTIDE SEQUENCE</scope>
    <source>
        <strain evidence="11">S-188037</strain>
    </source>
</reference>
<feature type="transmembrane region" description="Helical" evidence="9">
    <location>
        <begin position="136"/>
        <end position="155"/>
    </location>
</feature>
<dbReference type="Pfam" id="PF14360">
    <property type="entry name" value="PAP2_C"/>
    <property type="match status" value="1"/>
</dbReference>
<gene>
    <name evidence="11" type="ORF">MKW98_016890</name>
</gene>
<dbReference type="Proteomes" id="UP001202328">
    <property type="component" value="Unassembled WGS sequence"/>
</dbReference>
<proteinExistence type="inferred from homology"/>
<dbReference type="GO" id="GO:0005886">
    <property type="term" value="C:plasma membrane"/>
    <property type="evidence" value="ECO:0007669"/>
    <property type="project" value="TreeGrafter"/>
</dbReference>
<evidence type="ECO:0000313" key="11">
    <source>
        <dbReference type="EMBL" id="KAI3960166.1"/>
    </source>
</evidence>
<feature type="transmembrane region" description="Helical" evidence="9">
    <location>
        <begin position="12"/>
        <end position="31"/>
    </location>
</feature>
<keyword evidence="7" id="KW-0443">Lipid metabolism</keyword>
<dbReference type="InterPro" id="IPR045221">
    <property type="entry name" value="Sphingomyelin_synth-like"/>
</dbReference>
<comment type="subcellular location">
    <subcellularLocation>
        <location evidence="1">Membrane</location>
        <topology evidence="1">Multi-pass membrane protein</topology>
    </subcellularLocation>
</comment>
<evidence type="ECO:0000256" key="3">
    <source>
        <dbReference type="ARBA" id="ARBA00022679"/>
    </source>
</evidence>
<dbReference type="PANTHER" id="PTHR21290:SF25">
    <property type="entry name" value="SPHINGOMYELIN SYNTHASE-RELATED PROTEIN 1"/>
    <property type="match status" value="1"/>
</dbReference>
<feature type="domain" description="Sphingomyelin synthase-like" evidence="10">
    <location>
        <begin position="277"/>
        <end position="344"/>
    </location>
</feature>
<evidence type="ECO:0000256" key="2">
    <source>
        <dbReference type="ARBA" id="ARBA00005441"/>
    </source>
</evidence>
<dbReference type="AlphaFoldDB" id="A0AAD4TLL2"/>
<accession>A0AAD4TLL2</accession>
<keyword evidence="4 9" id="KW-0812">Transmembrane</keyword>
<comment type="similarity">
    <text evidence="2">Belongs to the sphingomyelin synthase family.</text>
</comment>
<evidence type="ECO:0000259" key="10">
    <source>
        <dbReference type="Pfam" id="PF14360"/>
    </source>
</evidence>
<dbReference type="GO" id="GO:0046513">
    <property type="term" value="P:ceramide biosynthetic process"/>
    <property type="evidence" value="ECO:0007669"/>
    <property type="project" value="TreeGrafter"/>
</dbReference>
<keyword evidence="5" id="KW-0746">Sphingolipid metabolism</keyword>
<organism evidence="11 12">
    <name type="scientific">Papaver atlanticum</name>
    <dbReference type="NCBI Taxonomy" id="357466"/>
    <lineage>
        <taxon>Eukaryota</taxon>
        <taxon>Viridiplantae</taxon>
        <taxon>Streptophyta</taxon>
        <taxon>Embryophyta</taxon>
        <taxon>Tracheophyta</taxon>
        <taxon>Spermatophyta</taxon>
        <taxon>Magnoliopsida</taxon>
        <taxon>Ranunculales</taxon>
        <taxon>Papaveraceae</taxon>
        <taxon>Papaveroideae</taxon>
        <taxon>Papaver</taxon>
    </lineage>
</organism>
<dbReference type="GO" id="GO:0047493">
    <property type="term" value="F:ceramide cholinephosphotransferase activity"/>
    <property type="evidence" value="ECO:0007669"/>
    <property type="project" value="TreeGrafter"/>
</dbReference>
<evidence type="ECO:0000256" key="7">
    <source>
        <dbReference type="ARBA" id="ARBA00023098"/>
    </source>
</evidence>
<keyword evidence="3" id="KW-0808">Transferase</keyword>
<dbReference type="PANTHER" id="PTHR21290">
    <property type="entry name" value="SPHINGOMYELIN SYNTHETASE"/>
    <property type="match status" value="1"/>
</dbReference>
<keyword evidence="12" id="KW-1185">Reference proteome</keyword>
<evidence type="ECO:0000313" key="12">
    <source>
        <dbReference type="Proteomes" id="UP001202328"/>
    </source>
</evidence>
<dbReference type="GO" id="GO:0000139">
    <property type="term" value="C:Golgi membrane"/>
    <property type="evidence" value="ECO:0007669"/>
    <property type="project" value="TreeGrafter"/>
</dbReference>
<evidence type="ECO:0000256" key="1">
    <source>
        <dbReference type="ARBA" id="ARBA00004141"/>
    </source>
</evidence>
<dbReference type="GO" id="GO:0005789">
    <property type="term" value="C:endoplasmic reticulum membrane"/>
    <property type="evidence" value="ECO:0007669"/>
    <property type="project" value="TreeGrafter"/>
</dbReference>
<dbReference type="InterPro" id="IPR025749">
    <property type="entry name" value="Sphingomyelin_synth-like_dom"/>
</dbReference>
<dbReference type="EMBL" id="JAJJMB010000948">
    <property type="protein sequence ID" value="KAI3960166.1"/>
    <property type="molecule type" value="Genomic_DNA"/>
</dbReference>
<comment type="caution">
    <text evidence="11">The sequence shown here is derived from an EMBL/GenBank/DDBJ whole genome shotgun (WGS) entry which is preliminary data.</text>
</comment>